<evidence type="ECO:0000256" key="6">
    <source>
        <dbReference type="SAM" id="Coils"/>
    </source>
</evidence>
<keyword evidence="11" id="KW-1185">Reference proteome</keyword>
<evidence type="ECO:0000313" key="10">
    <source>
        <dbReference type="EMBL" id="PND37661.1"/>
    </source>
</evidence>
<protein>
    <submittedName>
        <fullName evidence="10">Chain length determinant protein EpsF</fullName>
    </submittedName>
</protein>
<feature type="coiled-coil region" evidence="6">
    <location>
        <begin position="257"/>
        <end position="305"/>
    </location>
</feature>
<dbReference type="InterPro" id="IPR003856">
    <property type="entry name" value="LPS_length_determ_N"/>
</dbReference>
<keyword evidence="2" id="KW-1003">Cell membrane</keyword>
<keyword evidence="5 7" id="KW-0472">Membrane</keyword>
<evidence type="ECO:0000259" key="8">
    <source>
        <dbReference type="Pfam" id="PF02706"/>
    </source>
</evidence>
<dbReference type="OrthoDB" id="8559110at2"/>
<feature type="transmembrane region" description="Helical" evidence="7">
    <location>
        <begin position="398"/>
        <end position="418"/>
    </location>
</feature>
<dbReference type="Pfam" id="PF13807">
    <property type="entry name" value="GNVR"/>
    <property type="match status" value="1"/>
</dbReference>
<dbReference type="PANTHER" id="PTHR32309">
    <property type="entry name" value="TYROSINE-PROTEIN KINASE"/>
    <property type="match status" value="1"/>
</dbReference>
<feature type="domain" description="Tyrosine-protein kinase G-rich" evidence="9">
    <location>
        <begin position="346"/>
        <end position="420"/>
    </location>
</feature>
<dbReference type="PANTHER" id="PTHR32309:SF13">
    <property type="entry name" value="FERRIC ENTEROBACTIN TRANSPORT PROTEIN FEPE"/>
    <property type="match status" value="1"/>
</dbReference>
<evidence type="ECO:0000256" key="3">
    <source>
        <dbReference type="ARBA" id="ARBA00022692"/>
    </source>
</evidence>
<organism evidence="10 11">
    <name type="scientific">Kinneretia aquatilis</name>
    <dbReference type="NCBI Taxonomy" id="2070761"/>
    <lineage>
        <taxon>Bacteria</taxon>
        <taxon>Pseudomonadati</taxon>
        <taxon>Pseudomonadota</taxon>
        <taxon>Betaproteobacteria</taxon>
        <taxon>Burkholderiales</taxon>
        <taxon>Sphaerotilaceae</taxon>
        <taxon>Roseateles</taxon>
    </lineage>
</organism>
<dbReference type="AlphaFoldDB" id="A0A2N8KW45"/>
<reference evidence="10 11" key="1">
    <citation type="submission" date="2018-01" db="EMBL/GenBank/DDBJ databases">
        <title>Draft genome sequence of Paucibacter aquatile CR182 isolated from freshwater of the Nakdong River.</title>
        <authorList>
            <person name="Choi A."/>
            <person name="Chung E.J."/>
        </authorList>
    </citation>
    <scope>NUCLEOTIDE SEQUENCE [LARGE SCALE GENOMIC DNA]</scope>
    <source>
        <strain evidence="10 11">CR182</strain>
    </source>
</reference>
<dbReference type="InterPro" id="IPR032807">
    <property type="entry name" value="GNVR"/>
</dbReference>
<evidence type="ECO:0000256" key="4">
    <source>
        <dbReference type="ARBA" id="ARBA00022989"/>
    </source>
</evidence>
<accession>A0A2N8KW45</accession>
<evidence type="ECO:0000256" key="2">
    <source>
        <dbReference type="ARBA" id="ARBA00022475"/>
    </source>
</evidence>
<proteinExistence type="predicted"/>
<evidence type="ECO:0000313" key="11">
    <source>
        <dbReference type="Proteomes" id="UP000235916"/>
    </source>
</evidence>
<name>A0A2N8KW45_9BURK</name>
<dbReference type="NCBIfam" id="TIGR03017">
    <property type="entry name" value="EpsF"/>
    <property type="match status" value="1"/>
</dbReference>
<evidence type="ECO:0000256" key="1">
    <source>
        <dbReference type="ARBA" id="ARBA00004651"/>
    </source>
</evidence>
<dbReference type="EMBL" id="POSP01000003">
    <property type="protein sequence ID" value="PND37661.1"/>
    <property type="molecule type" value="Genomic_DNA"/>
</dbReference>
<feature type="domain" description="Polysaccharide chain length determinant N-terminal" evidence="8">
    <location>
        <begin position="5"/>
        <end position="88"/>
    </location>
</feature>
<evidence type="ECO:0000256" key="7">
    <source>
        <dbReference type="SAM" id="Phobius"/>
    </source>
</evidence>
<dbReference type="InterPro" id="IPR050445">
    <property type="entry name" value="Bact_polysacc_biosynth/exp"/>
</dbReference>
<keyword evidence="6" id="KW-0175">Coiled coil</keyword>
<keyword evidence="4 7" id="KW-1133">Transmembrane helix</keyword>
<sequence length="469" mass="50983">MTFGQFIAILQARWKLAMAVLIATLLVVMGITLVMPKQYTATASFVVDAKPDPYSAMSYGTMVNPSFMTTQVDIIQSDRVAQRVVRSLKLNENPQVREQWREATGGQGSVESWLGETFQKSLDVRPSRESNVVSVSYKAVDPKFAAGLANAFVQAYLDTVLELKVDPAKQYSSFFDSRAKDARNTLEAAQIKLSAFQREKGIINADERLDIENARLSELSSQLVALQAIASESSSRNAQATGASGDRMQEVLNNPIVGSLKADLSRAEVRLQEVNARLGESHPQVMELKANIAELRIKIAEETRRITGGVGVTNAINRQRESQLRAELEAQRAKVLQMKQVRDEGIVLARDVENAQRAYDSVQARLTQSSLDSQSTQSNVSALTVASPPLEPSSPRTFLNALIAVFGGTLLGVLAAFIREVSDRRIRTVEDISASLGIAVIGVMPKPGSAKSGQLATAAAQRRVIGHSA</sequence>
<gene>
    <name evidence="10" type="primary">epsF</name>
    <name evidence="10" type="ORF">C1O66_09085</name>
</gene>
<keyword evidence="3 7" id="KW-0812">Transmembrane</keyword>
<comment type="subcellular location">
    <subcellularLocation>
        <location evidence="1">Cell membrane</location>
        <topology evidence="1">Multi-pass membrane protein</topology>
    </subcellularLocation>
</comment>
<dbReference type="Pfam" id="PF02706">
    <property type="entry name" value="Wzz"/>
    <property type="match status" value="1"/>
</dbReference>
<dbReference type="Proteomes" id="UP000235916">
    <property type="component" value="Unassembled WGS sequence"/>
</dbReference>
<dbReference type="InterPro" id="IPR017468">
    <property type="entry name" value="Chain_len_reg_EpsF"/>
</dbReference>
<dbReference type="RefSeq" id="WP_102767580.1">
    <property type="nucleotide sequence ID" value="NZ_POSP01000003.1"/>
</dbReference>
<comment type="caution">
    <text evidence="10">The sequence shown here is derived from an EMBL/GenBank/DDBJ whole genome shotgun (WGS) entry which is preliminary data.</text>
</comment>
<evidence type="ECO:0000259" key="9">
    <source>
        <dbReference type="Pfam" id="PF13807"/>
    </source>
</evidence>
<dbReference type="GO" id="GO:0004713">
    <property type="term" value="F:protein tyrosine kinase activity"/>
    <property type="evidence" value="ECO:0007669"/>
    <property type="project" value="TreeGrafter"/>
</dbReference>
<dbReference type="GO" id="GO:0005886">
    <property type="term" value="C:plasma membrane"/>
    <property type="evidence" value="ECO:0007669"/>
    <property type="project" value="UniProtKB-SubCell"/>
</dbReference>
<evidence type="ECO:0000256" key="5">
    <source>
        <dbReference type="ARBA" id="ARBA00023136"/>
    </source>
</evidence>